<dbReference type="AlphaFoldDB" id="A0A512CHW2"/>
<evidence type="ECO:0000256" key="3">
    <source>
        <dbReference type="SAM" id="SignalP"/>
    </source>
</evidence>
<evidence type="ECO:0000313" key="4">
    <source>
        <dbReference type="EMBL" id="GEO23807.1"/>
    </source>
</evidence>
<evidence type="ECO:0000256" key="1">
    <source>
        <dbReference type="ARBA" id="ARBA00022441"/>
    </source>
</evidence>
<sequence length="338" mass="39133">MLSKMNKRNYLLTILFLSLLVNDLKAQNPLPNWEKVSEKADWQARDSQGEMVYKDKLWILGGWFDSHHAPPRDVWSSPNGKDWDKVASNAPWIHSDLPMTVVYDDKMWVMGGWYNGRLEGHSASNSIWSSTNGKDWELEKKAASWTPRIASTVVEFKGKLWLMGGIENYYFGDQKSLKNDVWVSGNGKDWELATADAGWSPRAYHQSAVLDGKMYVFGGGNYTPEYHAKNDVWVTEDGINWEQVTEAAPWNERIWFSSVVYRDCIWIMGSWSNNPYKNWGDAWYSRDGINWIEYKPKISWPGRHEHSAFVFQDKIFVAGGMLPPLVNDVWSLYLPEDW</sequence>
<evidence type="ECO:0000313" key="5">
    <source>
        <dbReference type="Proteomes" id="UP000321301"/>
    </source>
</evidence>
<protein>
    <recommendedName>
        <fullName evidence="6">Galactose oxidase</fullName>
    </recommendedName>
</protein>
<dbReference type="PANTHER" id="PTHR46376">
    <property type="entry name" value="LEUCINE-ZIPPER-LIKE TRANSCRIPTIONAL REGULATOR 1"/>
    <property type="match status" value="1"/>
</dbReference>
<dbReference type="SUPFAM" id="SSF117281">
    <property type="entry name" value="Kelch motif"/>
    <property type="match status" value="1"/>
</dbReference>
<dbReference type="EMBL" id="BJYV01000028">
    <property type="protein sequence ID" value="GEO23807.1"/>
    <property type="molecule type" value="Genomic_DNA"/>
</dbReference>
<keyword evidence="5" id="KW-1185">Reference proteome</keyword>
<dbReference type="Pfam" id="PF24681">
    <property type="entry name" value="Kelch_KLHDC2_KLHL20_DRC7"/>
    <property type="match status" value="1"/>
</dbReference>
<dbReference type="InterPro" id="IPR051568">
    <property type="entry name" value="LZTR1/Attractin"/>
</dbReference>
<keyword evidence="1" id="KW-0880">Kelch repeat</keyword>
<feature type="signal peptide" evidence="3">
    <location>
        <begin position="1"/>
        <end position="26"/>
    </location>
</feature>
<dbReference type="Proteomes" id="UP000321301">
    <property type="component" value="Unassembled WGS sequence"/>
</dbReference>
<keyword evidence="2" id="KW-0677">Repeat</keyword>
<dbReference type="Gene3D" id="2.120.10.80">
    <property type="entry name" value="Kelch-type beta propeller"/>
    <property type="match status" value="2"/>
</dbReference>
<evidence type="ECO:0000256" key="2">
    <source>
        <dbReference type="ARBA" id="ARBA00022737"/>
    </source>
</evidence>
<dbReference type="PANTHER" id="PTHR46376:SF1">
    <property type="entry name" value="LEUCINE-ZIPPER-LIKE TRANSCRIPTIONAL REGULATOR 1"/>
    <property type="match status" value="1"/>
</dbReference>
<proteinExistence type="predicted"/>
<gene>
    <name evidence="4" type="ORF">CQA01_43410</name>
</gene>
<organism evidence="4 5">
    <name type="scientific">Cyclobacterium qasimii</name>
    <dbReference type="NCBI Taxonomy" id="1350429"/>
    <lineage>
        <taxon>Bacteria</taxon>
        <taxon>Pseudomonadati</taxon>
        <taxon>Bacteroidota</taxon>
        <taxon>Cytophagia</taxon>
        <taxon>Cytophagales</taxon>
        <taxon>Cyclobacteriaceae</taxon>
        <taxon>Cyclobacterium</taxon>
    </lineage>
</organism>
<evidence type="ECO:0008006" key="6">
    <source>
        <dbReference type="Google" id="ProtNLM"/>
    </source>
</evidence>
<feature type="chain" id="PRO_5021948142" description="Galactose oxidase" evidence="3">
    <location>
        <begin position="27"/>
        <end position="338"/>
    </location>
</feature>
<name>A0A512CHW2_9BACT</name>
<keyword evidence="3" id="KW-0732">Signal</keyword>
<comment type="caution">
    <text evidence="4">The sequence shown here is derived from an EMBL/GenBank/DDBJ whole genome shotgun (WGS) entry which is preliminary data.</text>
</comment>
<accession>A0A512CHW2</accession>
<dbReference type="InterPro" id="IPR015915">
    <property type="entry name" value="Kelch-typ_b-propeller"/>
</dbReference>
<reference evidence="4 5" key="1">
    <citation type="submission" date="2019-07" db="EMBL/GenBank/DDBJ databases">
        <title>Whole genome shotgun sequence of Cyclobacterium qasimii NBRC 106168.</title>
        <authorList>
            <person name="Hosoyama A."/>
            <person name="Uohara A."/>
            <person name="Ohji S."/>
            <person name="Ichikawa N."/>
        </authorList>
    </citation>
    <scope>NUCLEOTIDE SEQUENCE [LARGE SCALE GENOMIC DNA]</scope>
    <source>
        <strain evidence="4 5">NBRC 106168</strain>
    </source>
</reference>